<dbReference type="OrthoDB" id="9758365at2"/>
<dbReference type="PANTHER" id="PTHR45982:SF1">
    <property type="entry name" value="REGULATOR OF CHROMOSOME CONDENSATION"/>
    <property type="match status" value="1"/>
</dbReference>
<dbReference type="EMBL" id="CP012333">
    <property type="protein sequence ID" value="AKU95332.1"/>
    <property type="molecule type" value="Genomic_DNA"/>
</dbReference>
<sequence>MRCTRPLADRHRALGALLLVSMLGAAVAAAACSSSESDAHNELESDAAVSNSNDATTSSDVTDATAANDASDAELFDGGAPLAVTCAQQPCAHALTGATRSSGTFCVLLDQGKVACWGRNGFYDLGRGADAGMTQSPVPQEVVGIENAIAIEETCAILQGGAVKCWGPGNFLQPDPPFNPMYPEPVTLPIPPVRSLSIDAFSKVGCAVLLTGEMSCWGFVAPYRVDGGGTIYDSDGKQLERFPLPGGFDPVEVKVGEASFVRDAKGAVLSWGSRASLGRISSLKVDPDALPITLTGITAMDAAANAACAITQGKVYCWGSSSDYNATNNVPLHALPELVALPAPAIAVSVGSILGVAAHPFACAVTANHELYCWGDNSRGQIGDGTIGNIAYFPVKVDLPGRVVSVSTLMYDACALLESGQVYCWGDNTQGELGRGTLGKGKPTPGLVVFP</sequence>
<dbReference type="GO" id="GO:0005737">
    <property type="term" value="C:cytoplasm"/>
    <property type="evidence" value="ECO:0007669"/>
    <property type="project" value="TreeGrafter"/>
</dbReference>
<organism evidence="3 4">
    <name type="scientific">Labilithrix luteola</name>
    <dbReference type="NCBI Taxonomy" id="1391654"/>
    <lineage>
        <taxon>Bacteria</taxon>
        <taxon>Pseudomonadati</taxon>
        <taxon>Myxococcota</taxon>
        <taxon>Polyangia</taxon>
        <taxon>Polyangiales</taxon>
        <taxon>Labilitrichaceae</taxon>
        <taxon>Labilithrix</taxon>
    </lineage>
</organism>
<dbReference type="InterPro" id="IPR000408">
    <property type="entry name" value="Reg_chr_condens"/>
</dbReference>
<dbReference type="PROSITE" id="PS51257">
    <property type="entry name" value="PROKAR_LIPOPROTEIN"/>
    <property type="match status" value="1"/>
</dbReference>
<dbReference type="PANTHER" id="PTHR45982">
    <property type="entry name" value="REGULATOR OF CHROMOSOME CONDENSATION"/>
    <property type="match status" value="1"/>
</dbReference>
<proteinExistence type="predicted"/>
<gene>
    <name evidence="3" type="ORF">AKJ09_01996</name>
</gene>
<dbReference type="PROSITE" id="PS50012">
    <property type="entry name" value="RCC1_3"/>
    <property type="match status" value="2"/>
</dbReference>
<dbReference type="Proteomes" id="UP000064967">
    <property type="component" value="Chromosome"/>
</dbReference>
<dbReference type="AlphaFoldDB" id="A0A0K1PP93"/>
<protein>
    <submittedName>
        <fullName evidence="3">Regulator of chromosome condensation RCC1 family protein</fullName>
    </submittedName>
</protein>
<dbReference type="Gene3D" id="2.130.10.30">
    <property type="entry name" value="Regulator of chromosome condensation 1/beta-lactamase-inhibitor protein II"/>
    <property type="match status" value="2"/>
</dbReference>
<feature type="region of interest" description="Disordered" evidence="1">
    <location>
        <begin position="41"/>
        <end position="63"/>
    </location>
</feature>
<dbReference type="STRING" id="1391654.AKJ09_01996"/>
<reference evidence="3 4" key="1">
    <citation type="submission" date="2015-08" db="EMBL/GenBank/DDBJ databases">
        <authorList>
            <person name="Babu N.S."/>
            <person name="Beckwith C.J."/>
            <person name="Beseler K.G."/>
            <person name="Brison A."/>
            <person name="Carone J.V."/>
            <person name="Caskin T.P."/>
            <person name="Diamond M."/>
            <person name="Durham M.E."/>
            <person name="Foxe J.M."/>
            <person name="Go M."/>
            <person name="Henderson B.A."/>
            <person name="Jones I.B."/>
            <person name="McGettigan J.A."/>
            <person name="Micheletti S.J."/>
            <person name="Nasrallah M.E."/>
            <person name="Ortiz D."/>
            <person name="Piller C.R."/>
            <person name="Privatt S.R."/>
            <person name="Schneider S.L."/>
            <person name="Sharp S."/>
            <person name="Smith T.C."/>
            <person name="Stanton J.D."/>
            <person name="Ullery H.E."/>
            <person name="Wilson R.J."/>
            <person name="Serrano M.G."/>
            <person name="Buck G."/>
            <person name="Lee V."/>
            <person name="Wang Y."/>
            <person name="Carvalho R."/>
            <person name="Voegtly L."/>
            <person name="Shi R."/>
            <person name="Duckworth R."/>
            <person name="Johnson A."/>
            <person name="Loviza R."/>
            <person name="Walstead R."/>
            <person name="Shah Z."/>
            <person name="Kiflezghi M."/>
            <person name="Wade K."/>
            <person name="Ball S.L."/>
            <person name="Bradley K.W."/>
            <person name="Asai D.J."/>
            <person name="Bowman C.A."/>
            <person name="Russell D.A."/>
            <person name="Pope W.H."/>
            <person name="Jacobs-Sera D."/>
            <person name="Hendrix R.W."/>
            <person name="Hatfull G.F."/>
        </authorList>
    </citation>
    <scope>NUCLEOTIDE SEQUENCE [LARGE SCALE GENOMIC DNA]</scope>
    <source>
        <strain evidence="3 4">DSM 27648</strain>
    </source>
</reference>
<keyword evidence="4" id="KW-1185">Reference proteome</keyword>
<dbReference type="RefSeq" id="WP_146646796.1">
    <property type="nucleotide sequence ID" value="NZ_CP012333.1"/>
</dbReference>
<evidence type="ECO:0000256" key="1">
    <source>
        <dbReference type="SAM" id="MobiDB-lite"/>
    </source>
</evidence>
<evidence type="ECO:0000313" key="3">
    <source>
        <dbReference type="EMBL" id="AKU95332.1"/>
    </source>
</evidence>
<accession>A0A0K1PP93</accession>
<name>A0A0K1PP93_9BACT</name>
<keyword evidence="2" id="KW-0732">Signal</keyword>
<dbReference type="KEGG" id="llu:AKJ09_01996"/>
<dbReference type="GO" id="GO:0005085">
    <property type="term" value="F:guanyl-nucleotide exchange factor activity"/>
    <property type="evidence" value="ECO:0007669"/>
    <property type="project" value="TreeGrafter"/>
</dbReference>
<feature type="compositionally biased region" description="Low complexity" evidence="1">
    <location>
        <begin position="47"/>
        <end position="63"/>
    </location>
</feature>
<evidence type="ECO:0000256" key="2">
    <source>
        <dbReference type="SAM" id="SignalP"/>
    </source>
</evidence>
<dbReference type="InterPro" id="IPR051553">
    <property type="entry name" value="Ran_GTPase-activating"/>
</dbReference>
<feature type="signal peptide" evidence="2">
    <location>
        <begin position="1"/>
        <end position="30"/>
    </location>
</feature>
<evidence type="ECO:0000313" key="4">
    <source>
        <dbReference type="Proteomes" id="UP000064967"/>
    </source>
</evidence>
<dbReference type="SUPFAM" id="SSF50985">
    <property type="entry name" value="RCC1/BLIP-II"/>
    <property type="match status" value="2"/>
</dbReference>
<feature type="chain" id="PRO_5005466097" evidence="2">
    <location>
        <begin position="31"/>
        <end position="451"/>
    </location>
</feature>
<dbReference type="Pfam" id="PF13540">
    <property type="entry name" value="RCC1_2"/>
    <property type="match status" value="2"/>
</dbReference>
<dbReference type="PATRIC" id="fig|1391654.3.peg.2008"/>
<dbReference type="InterPro" id="IPR009091">
    <property type="entry name" value="RCC1/BLIP-II"/>
</dbReference>